<evidence type="ECO:0000313" key="1">
    <source>
        <dbReference type="EMBL" id="AJG39128.1"/>
    </source>
</evidence>
<protein>
    <submittedName>
        <fullName evidence="1">ORF2</fullName>
    </submittedName>
</protein>
<evidence type="ECO:0000313" key="2">
    <source>
        <dbReference type="Proteomes" id="UP000202519"/>
    </source>
</evidence>
<organism evidence="1 2">
    <name type="scientific">Shayang Fly Virus 3</name>
    <dbReference type="NCBI Taxonomy" id="1608067"/>
    <lineage>
        <taxon>Viruses</taxon>
        <taxon>Riboviria</taxon>
        <taxon>Orthornavirae</taxon>
        <taxon>Negarnaviricota</taxon>
        <taxon>Haploviricotina</taxon>
        <taxon>Monjiviricetes</taxon>
        <taxon>Mononegavirales</taxon>
        <taxon>Rhabdoviridae</taxon>
        <taxon>Deltarhabdovirinae</taxon>
        <taxon>Alphadrosrhavirus</taxon>
        <taxon>Alphadrosrhavirus shayang</taxon>
    </lineage>
</organism>
<dbReference type="KEGG" id="vg:29122438"/>
<reference evidence="1 2" key="1">
    <citation type="journal article" date="2015" name="Elife">
        <title>Unprecedented genomic diversity of RNA viruses in arthropods reveals the ancestry of negative-sense RNA viruses.</title>
        <authorList>
            <person name="Li C.X."/>
            <person name="Shi M."/>
            <person name="Tian J.H."/>
            <person name="Lin X.D."/>
            <person name="Kang Y.J."/>
            <person name="Chen L.J."/>
            <person name="Qin X.C."/>
            <person name="Xu J."/>
            <person name="Holmes E.C."/>
            <person name="Zhang Y.Z."/>
        </authorList>
    </citation>
    <scope>NUCLEOTIDE SEQUENCE [LARGE SCALE GENOMIC DNA]</scope>
    <source>
        <strain evidence="1 2">SYY1-1</strain>
    </source>
</reference>
<accession>A0A0B5KXF0</accession>
<proteinExistence type="predicted"/>
<sequence length="399" mass="45470">MSFSISRQICQLENCIHGPEEHPISVDCMEDQNEEELLNLDPDDQAILDNAQFLKASSHFYGQEDATGKIETLLRSDSLDDNFAAYVNSSNEDKDKENYNPDVNQNDSLLRKSEGGEDINQAINNFYQYWSKPENQEILYKTPLIVFDSIIKDPRFENYCNMFSSCRLKFHQLGVERGRDLMIHFISERNIRYFQNFDIMLFGANTVSQTANQKDLELLKVEFESKVSFLVDSVKTVEEHIKTIDSSHEALRDTINCVSEAAHGLSAAKRSFELLQERDPSYSPVISNTARDMPKKSVSIPKLKTVYKKEHLSIPIGMNDELVISQISVYNKGLTLSDFKLFEGLSKMKAEVFLRALNLPWALLTKWANSSPDNSSIGIARTLIPMIMNLVPLPAKVEF</sequence>
<dbReference type="GeneID" id="29122438"/>
<dbReference type="Proteomes" id="UP000202519">
    <property type="component" value="Segment"/>
</dbReference>
<dbReference type="EMBL" id="KM817636">
    <property type="protein sequence ID" value="AJG39128.1"/>
    <property type="molecule type" value="Viral_cRNA"/>
</dbReference>
<name>A0A0B5KXF0_9RHAB</name>
<keyword evidence="2" id="KW-1185">Reference proteome</keyword>
<dbReference type="RefSeq" id="YP_009300671.1">
    <property type="nucleotide sequence ID" value="NC_031216.1"/>
</dbReference>
<gene>
    <name evidence="1" type="primary">ORF2</name>
</gene>